<accession>Q90940</accession>
<dbReference type="Gene3D" id="3.40.50.720">
    <property type="entry name" value="NAD(P)-binding Rossmann-like Domain"/>
    <property type="match status" value="1"/>
</dbReference>
<dbReference type="InterPro" id="IPR051606">
    <property type="entry name" value="Polyketide_Oxido-like"/>
</dbReference>
<dbReference type="InterPro" id="IPR036291">
    <property type="entry name" value="NAD(P)-bd_dom_sf"/>
</dbReference>
<reference evidence="2" key="1">
    <citation type="journal article" date="1995" name="J. Cell Sci.">
        <title>Identification of a novel Ca(2+)-regulated protein that is associated with the marginal band and centrosomes of chicken erythrocytes.</title>
        <authorList>
            <person name="Zhu J."/>
            <person name="Bloom S.E."/>
            <person name="Lazarides E."/>
            <person name="Woods C."/>
        </authorList>
    </citation>
    <scope>NUCLEOTIDE SEQUENCE</scope>
    <source>
        <strain evidence="2">White leghorn</strain>
    </source>
</reference>
<feature type="domain" description="NAD(P)-binding" evidence="1">
    <location>
        <begin position="11"/>
        <end position="192"/>
    </location>
</feature>
<dbReference type="Pfam" id="PF13460">
    <property type="entry name" value="NAD_binding_10"/>
    <property type="match status" value="1"/>
</dbReference>
<dbReference type="AlphaFoldDB" id="Q90940"/>
<protein>
    <submittedName>
        <fullName evidence="2">Calcium-binding protein</fullName>
    </submittedName>
</protein>
<sequence>MDRDRIVALFGATGRSGREALRRALREGYAVSALVRNPALLPPDAAPCRVVRGDALRAADVSATVRGQRAVIVTLGTRGDIGPTTVLSDSTRNIVAAMKEHGVRKVVACLSAFLLWDPEKVPTRLRALTEDHARMHAVLSGAGLDYVAVMPPHIADDKPLTEAYEVTVGGTGGGSRVISTPDLAHFLVRCLSTTAFDGKSVYVCGHYG</sequence>
<organism evidence="2">
    <name type="scientific">Gallus gallus</name>
    <name type="common">Chicken</name>
    <dbReference type="NCBI Taxonomy" id="9031"/>
    <lineage>
        <taxon>Eukaryota</taxon>
        <taxon>Metazoa</taxon>
        <taxon>Chordata</taxon>
        <taxon>Craniata</taxon>
        <taxon>Vertebrata</taxon>
        <taxon>Euteleostomi</taxon>
        <taxon>Archelosauria</taxon>
        <taxon>Archosauria</taxon>
        <taxon>Dinosauria</taxon>
        <taxon>Saurischia</taxon>
        <taxon>Theropoda</taxon>
        <taxon>Coelurosauria</taxon>
        <taxon>Aves</taxon>
        <taxon>Neognathae</taxon>
        <taxon>Galloanserae</taxon>
        <taxon>Galliformes</taxon>
        <taxon>Phasianidae</taxon>
        <taxon>Phasianinae</taxon>
        <taxon>Gallus</taxon>
    </lineage>
</organism>
<proteinExistence type="evidence at transcript level"/>
<dbReference type="SMR" id="Q90940"/>
<dbReference type="RefSeq" id="NP_990721.1">
    <property type="nucleotide sequence ID" value="NM_205390.1"/>
</dbReference>
<dbReference type="InterPro" id="IPR016040">
    <property type="entry name" value="NAD(P)-bd_dom"/>
</dbReference>
<dbReference type="PhylomeDB" id="Q90940"/>
<dbReference type="PANTHER" id="PTHR43355:SF2">
    <property type="entry name" value="FLAVIN REDUCTASE (NADPH)"/>
    <property type="match status" value="1"/>
</dbReference>
<dbReference type="GeneID" id="396352"/>
<evidence type="ECO:0000259" key="1">
    <source>
        <dbReference type="Pfam" id="PF13460"/>
    </source>
</evidence>
<dbReference type="CTD" id="396352"/>
<dbReference type="CDD" id="cd05244">
    <property type="entry name" value="BVR-B_like_SDR_a"/>
    <property type="match status" value="1"/>
</dbReference>
<name>Q90940_CHICK</name>
<dbReference type="PANTHER" id="PTHR43355">
    <property type="entry name" value="FLAVIN REDUCTASE (NADPH)"/>
    <property type="match status" value="1"/>
</dbReference>
<evidence type="ECO:0000313" key="2">
    <source>
        <dbReference type="EMBL" id="AAA75085.1"/>
    </source>
</evidence>
<dbReference type="SUPFAM" id="SSF51735">
    <property type="entry name" value="NAD(P)-binding Rossmann-fold domains"/>
    <property type="match status" value="1"/>
</dbReference>
<dbReference type="EMBL" id="L11171">
    <property type="protein sequence ID" value="AAA75085.1"/>
    <property type="molecule type" value="mRNA"/>
</dbReference>
<gene>
    <name evidence="2" type="primary">P22</name>
</gene>
<dbReference type="GO" id="GO:0003824">
    <property type="term" value="F:catalytic activity"/>
    <property type="evidence" value="ECO:0007669"/>
    <property type="project" value="UniProtKB-ARBA"/>
</dbReference>